<dbReference type="InterPro" id="IPR032567">
    <property type="entry name" value="RTL1-rel"/>
</dbReference>
<evidence type="ECO:0008006" key="3">
    <source>
        <dbReference type="Google" id="ProtNLM"/>
    </source>
</evidence>
<reference evidence="1" key="1">
    <citation type="submission" date="2023-08" db="EMBL/GenBank/DDBJ databases">
        <title>A de novo genome assembly of Solanum verrucosum Schlechtendal, a Mexican diploid species geographically isolated from the other diploid A-genome species in potato relatives.</title>
        <authorList>
            <person name="Hosaka K."/>
        </authorList>
    </citation>
    <scope>NUCLEOTIDE SEQUENCE</scope>
    <source>
        <tissue evidence="1">Young leaves</tissue>
    </source>
</reference>
<name>A0AAF0V0N3_SOLVR</name>
<organism evidence="1 2">
    <name type="scientific">Solanum verrucosum</name>
    <dbReference type="NCBI Taxonomy" id="315347"/>
    <lineage>
        <taxon>Eukaryota</taxon>
        <taxon>Viridiplantae</taxon>
        <taxon>Streptophyta</taxon>
        <taxon>Embryophyta</taxon>
        <taxon>Tracheophyta</taxon>
        <taxon>Spermatophyta</taxon>
        <taxon>Magnoliopsida</taxon>
        <taxon>eudicotyledons</taxon>
        <taxon>Gunneridae</taxon>
        <taxon>Pentapetalae</taxon>
        <taxon>asterids</taxon>
        <taxon>lamiids</taxon>
        <taxon>Solanales</taxon>
        <taxon>Solanaceae</taxon>
        <taxon>Solanoideae</taxon>
        <taxon>Solaneae</taxon>
        <taxon>Solanum</taxon>
    </lineage>
</organism>
<dbReference type="AlphaFoldDB" id="A0AAF0V0N3"/>
<evidence type="ECO:0000313" key="1">
    <source>
        <dbReference type="EMBL" id="WMV54566.1"/>
    </source>
</evidence>
<dbReference type="SUPFAM" id="SSF56672">
    <property type="entry name" value="DNA/RNA polymerases"/>
    <property type="match status" value="1"/>
</dbReference>
<proteinExistence type="predicted"/>
<accession>A0AAF0V0N3</accession>
<protein>
    <recommendedName>
        <fullName evidence="3">Reverse transcriptase domain-containing protein</fullName>
    </recommendedName>
</protein>
<dbReference type="Gene3D" id="3.10.10.10">
    <property type="entry name" value="HIV Type 1 Reverse Transcriptase, subunit A, domain 1"/>
    <property type="match status" value="1"/>
</dbReference>
<sequence length="118" mass="13857">MISKGCIYHLVRVRDIDSETPTLELVPIVNEFSEVFPDDLLRITFERKINFGIDLLLNTQPFSIPPYRMALTKLKELKEIFEDLLDKGFIIPSISPWGAPVLFFQKKDGYLRMYIDYR</sequence>
<dbReference type="Proteomes" id="UP001234989">
    <property type="component" value="Chromosome 11"/>
</dbReference>
<dbReference type="EMBL" id="CP133622">
    <property type="protein sequence ID" value="WMV54566.1"/>
    <property type="molecule type" value="Genomic_DNA"/>
</dbReference>
<gene>
    <name evidence="1" type="ORF">MTR67_047951</name>
</gene>
<keyword evidence="2" id="KW-1185">Reference proteome</keyword>
<dbReference type="InterPro" id="IPR043502">
    <property type="entry name" value="DNA/RNA_pol_sf"/>
</dbReference>
<dbReference type="PANTHER" id="PTHR15503:SF45">
    <property type="entry name" value="RNA-DIRECTED DNA POLYMERASE HOMOLOG"/>
    <property type="match status" value="1"/>
</dbReference>
<evidence type="ECO:0000313" key="2">
    <source>
        <dbReference type="Proteomes" id="UP001234989"/>
    </source>
</evidence>
<dbReference type="PANTHER" id="PTHR15503">
    <property type="entry name" value="LDOC1 RELATED"/>
    <property type="match status" value="1"/>
</dbReference>